<reference evidence="7 8" key="1">
    <citation type="submission" date="2023-04" db="EMBL/GenBank/DDBJ databases">
        <title>Lysobacter sp. strain UC isolated from soil sample.</title>
        <authorList>
            <person name="Choksket S."/>
            <person name="Harshvardhan F."/>
            <person name="Rana R."/>
            <person name="Patil P.B."/>
            <person name="Korpole S."/>
        </authorList>
    </citation>
    <scope>NUCLEOTIDE SEQUENCE [LARGE SCALE GENOMIC DNA]</scope>
    <source>
        <strain evidence="7 8">UC</strain>
    </source>
</reference>
<dbReference type="RefSeq" id="WP_309262910.1">
    <property type="nucleotide sequence ID" value="NZ_JARUHG010000004.1"/>
</dbReference>
<evidence type="ECO:0000313" key="8">
    <source>
        <dbReference type="Proteomes" id="UP001233535"/>
    </source>
</evidence>
<comment type="subcellular location">
    <subcellularLocation>
        <location evidence="1">Cell inner membrane</location>
    </subcellularLocation>
</comment>
<dbReference type="Pfam" id="PF03279">
    <property type="entry name" value="Lip_A_acyltrans"/>
    <property type="match status" value="1"/>
</dbReference>
<dbReference type="PANTHER" id="PTHR30606:SF10">
    <property type="entry name" value="PHOSPHATIDYLINOSITOL MANNOSIDE ACYLTRANSFERASE"/>
    <property type="match status" value="1"/>
</dbReference>
<comment type="caution">
    <text evidence="7">The sequence shown here is derived from an EMBL/GenBank/DDBJ whole genome shotgun (WGS) entry which is preliminary data.</text>
</comment>
<keyword evidence="4" id="KW-0808">Transferase</keyword>
<evidence type="ECO:0000256" key="4">
    <source>
        <dbReference type="ARBA" id="ARBA00022679"/>
    </source>
</evidence>
<protein>
    <submittedName>
        <fullName evidence="7">Lysophospholipid acyltransferase family protein</fullName>
    </submittedName>
</protein>
<dbReference type="CDD" id="cd07984">
    <property type="entry name" value="LPLAT_LABLAT-like"/>
    <property type="match status" value="1"/>
</dbReference>
<keyword evidence="3" id="KW-0997">Cell inner membrane</keyword>
<dbReference type="Proteomes" id="UP001233535">
    <property type="component" value="Unassembled WGS sequence"/>
</dbReference>
<sequence>MASYAPAVRSALAAAGHYSSNLERAVLRLPSEFLADTLFLQHAPEEAILGQSIQLTGTPLDEILAIRRSGRGLLLGCSNFGCFYKSLLACRGVIDDLLIVTGAAVAPADEHLLKARLEELGRLRIRLMPVSSKSAVAIARQLKDGGVVATMLDTCLPQSQTLVAPFLGKPAVSPSGIYQLVSRFSAVVVPMYCFRRGEGVEIVLDAPIDCRSRADWEIASKVNDCIGKRILAEPDQWMMWPALLDRWHRAEAAIHST</sequence>
<evidence type="ECO:0000256" key="3">
    <source>
        <dbReference type="ARBA" id="ARBA00022519"/>
    </source>
</evidence>
<accession>A0ABU1CFM8</accession>
<name>A0ABU1CFM8_9GAMM</name>
<evidence type="ECO:0000256" key="1">
    <source>
        <dbReference type="ARBA" id="ARBA00004533"/>
    </source>
</evidence>
<proteinExistence type="predicted"/>
<keyword evidence="8" id="KW-1185">Reference proteome</keyword>
<evidence type="ECO:0000313" key="7">
    <source>
        <dbReference type="EMBL" id="MDR0183764.1"/>
    </source>
</evidence>
<evidence type="ECO:0000256" key="2">
    <source>
        <dbReference type="ARBA" id="ARBA00022475"/>
    </source>
</evidence>
<dbReference type="GO" id="GO:0016746">
    <property type="term" value="F:acyltransferase activity"/>
    <property type="evidence" value="ECO:0007669"/>
    <property type="project" value="UniProtKB-KW"/>
</dbReference>
<evidence type="ECO:0000256" key="6">
    <source>
        <dbReference type="ARBA" id="ARBA00023315"/>
    </source>
</evidence>
<dbReference type="EMBL" id="JARUHG010000004">
    <property type="protein sequence ID" value="MDR0183764.1"/>
    <property type="molecule type" value="Genomic_DNA"/>
</dbReference>
<evidence type="ECO:0000256" key="5">
    <source>
        <dbReference type="ARBA" id="ARBA00023136"/>
    </source>
</evidence>
<gene>
    <name evidence="7" type="ORF">P8609_12415</name>
</gene>
<keyword evidence="2" id="KW-1003">Cell membrane</keyword>
<keyword evidence="6 7" id="KW-0012">Acyltransferase</keyword>
<keyword evidence="5" id="KW-0472">Membrane</keyword>
<dbReference type="InterPro" id="IPR004960">
    <property type="entry name" value="LipA_acyltrans"/>
</dbReference>
<dbReference type="PANTHER" id="PTHR30606">
    <property type="entry name" value="LIPID A BIOSYNTHESIS LAUROYL ACYLTRANSFERASE"/>
    <property type="match status" value="1"/>
</dbReference>
<organism evidence="7 8">
    <name type="scientific">Lysobacter arvi</name>
    <dbReference type="NCBI Taxonomy" id="3038776"/>
    <lineage>
        <taxon>Bacteria</taxon>
        <taxon>Pseudomonadati</taxon>
        <taxon>Pseudomonadota</taxon>
        <taxon>Gammaproteobacteria</taxon>
        <taxon>Lysobacterales</taxon>
        <taxon>Lysobacteraceae</taxon>
        <taxon>Lysobacter</taxon>
    </lineage>
</organism>